<proteinExistence type="predicted"/>
<evidence type="ECO:0000313" key="2">
    <source>
        <dbReference type="Proteomes" id="UP000198951"/>
    </source>
</evidence>
<dbReference type="AlphaFoldDB" id="A0A1H4E932"/>
<dbReference type="OrthoDB" id="1363777at2"/>
<accession>A0A1H4E932</accession>
<evidence type="ECO:0000313" key="1">
    <source>
        <dbReference type="EMBL" id="SEA81426.1"/>
    </source>
</evidence>
<dbReference type="RefSeq" id="WP_091090918.1">
    <property type="nucleotide sequence ID" value="NZ_FNRD01000009.1"/>
</dbReference>
<organism evidence="1 2">
    <name type="scientific">Flavobacterium gillisiae</name>
    <dbReference type="NCBI Taxonomy" id="150146"/>
    <lineage>
        <taxon>Bacteria</taxon>
        <taxon>Pseudomonadati</taxon>
        <taxon>Bacteroidota</taxon>
        <taxon>Flavobacteriia</taxon>
        <taxon>Flavobacteriales</taxon>
        <taxon>Flavobacteriaceae</taxon>
        <taxon>Flavobacterium</taxon>
    </lineage>
</organism>
<dbReference type="Proteomes" id="UP000198951">
    <property type="component" value="Unassembled WGS sequence"/>
</dbReference>
<gene>
    <name evidence="1" type="ORF">SAMN05443667_10964</name>
</gene>
<keyword evidence="2" id="KW-1185">Reference proteome</keyword>
<dbReference type="EMBL" id="FNRD01000009">
    <property type="protein sequence ID" value="SEA81426.1"/>
    <property type="molecule type" value="Genomic_DNA"/>
</dbReference>
<reference evidence="2" key="1">
    <citation type="submission" date="2016-10" db="EMBL/GenBank/DDBJ databases">
        <authorList>
            <person name="Varghese N."/>
            <person name="Submissions S."/>
        </authorList>
    </citation>
    <scope>NUCLEOTIDE SEQUENCE [LARGE SCALE GENOMIC DNA]</scope>
    <source>
        <strain evidence="2">DSM 22376</strain>
    </source>
</reference>
<protein>
    <submittedName>
        <fullName evidence="1">Uncharacterized protein</fullName>
    </submittedName>
</protein>
<sequence>MRNTIIYILISFIYINAFSQTKNDLECEKKEKFEAVNNYLSSVIKDKNKEIIIVKKKTNVSEILRLFKGNIIKDNLGYFVERDGGAPEPLYNEKDFEIMKKKYQDQTSTYKRENFTNTLWDPEDFTYNKIIFENWEDVYLKMQKVLYPREPVIQIFTLSEPIYYKSKQYLVIQISIGDTNSSGFPSRLIAIMKKIKGKWIIVNETRDYIMN</sequence>
<name>A0A1H4E932_9FLAO</name>